<comment type="caution">
    <text evidence="2">The sequence shown here is derived from an EMBL/GenBank/DDBJ whole genome shotgun (WGS) entry which is preliminary data.</text>
</comment>
<keyword evidence="3" id="KW-1185">Reference proteome</keyword>
<dbReference type="Proteomes" id="UP001235840">
    <property type="component" value="Unassembled WGS sequence"/>
</dbReference>
<evidence type="ECO:0000256" key="1">
    <source>
        <dbReference type="SAM" id="Coils"/>
    </source>
</evidence>
<organism evidence="2 3">
    <name type="scientific">Caldalkalibacillus horti</name>
    <dbReference type="NCBI Taxonomy" id="77523"/>
    <lineage>
        <taxon>Bacteria</taxon>
        <taxon>Bacillati</taxon>
        <taxon>Bacillota</taxon>
        <taxon>Bacilli</taxon>
        <taxon>Bacillales</taxon>
        <taxon>Bacillaceae</taxon>
        <taxon>Caldalkalibacillus</taxon>
    </lineage>
</organism>
<keyword evidence="1" id="KW-0175">Coiled coil</keyword>
<name>A0ABT9VWK5_9BACI</name>
<feature type="coiled-coil region" evidence="1">
    <location>
        <begin position="34"/>
        <end position="68"/>
    </location>
</feature>
<proteinExistence type="predicted"/>
<evidence type="ECO:0000313" key="2">
    <source>
        <dbReference type="EMBL" id="MDQ0165259.1"/>
    </source>
</evidence>
<gene>
    <name evidence="2" type="ORF">J2S11_001159</name>
</gene>
<dbReference type="PROSITE" id="PS51257">
    <property type="entry name" value="PROKAR_LIPOPROTEIN"/>
    <property type="match status" value="1"/>
</dbReference>
<protein>
    <recommendedName>
        <fullName evidence="4">Lipoprotein</fullName>
    </recommendedName>
</protein>
<sequence length="199" mass="23006">MRKGYTKLYIIFAIGSILLLLSGCLEDAGLGEGMATENEREDHLEAQIERIERELEQKNEQLAEYESHGTEEQGMESPVAELQFHVNFGMESKILVDEITDTGIVYRYYDYQHQAEPGANQEEMTFEELFRDEESGNSDPFPVHILELYLNFGDKQYQLHVSTEFEEAFRKDAQFRQRVANHIGEPISTEFNDIINGNK</sequence>
<accession>A0ABT9VWK5</accession>
<evidence type="ECO:0000313" key="3">
    <source>
        <dbReference type="Proteomes" id="UP001235840"/>
    </source>
</evidence>
<evidence type="ECO:0008006" key="4">
    <source>
        <dbReference type="Google" id="ProtNLM"/>
    </source>
</evidence>
<dbReference type="EMBL" id="JAUSTY010000004">
    <property type="protein sequence ID" value="MDQ0165259.1"/>
    <property type="molecule type" value="Genomic_DNA"/>
</dbReference>
<reference evidence="2 3" key="1">
    <citation type="submission" date="2023-07" db="EMBL/GenBank/DDBJ databases">
        <title>Genomic Encyclopedia of Type Strains, Phase IV (KMG-IV): sequencing the most valuable type-strain genomes for metagenomic binning, comparative biology and taxonomic classification.</title>
        <authorList>
            <person name="Goeker M."/>
        </authorList>
    </citation>
    <scope>NUCLEOTIDE SEQUENCE [LARGE SCALE GENOMIC DNA]</scope>
    <source>
        <strain evidence="2 3">DSM 12751</strain>
    </source>
</reference>
<dbReference type="RefSeq" id="WP_307392111.1">
    <property type="nucleotide sequence ID" value="NZ_BAAADK010000045.1"/>
</dbReference>